<dbReference type="PANTHER" id="PTHR46317">
    <property type="entry name" value="HYDROLASE OF PHP SUPERFAMILY-RELATED PROTEIN"/>
    <property type="match status" value="1"/>
</dbReference>
<comment type="similarity">
    <text evidence="1">Belongs to the metallo-dependent hydrolases superfamily. TatD-type hydrolase family.</text>
</comment>
<gene>
    <name evidence="4" type="ORF">BCV53_13945</name>
</gene>
<dbReference type="KEGG" id="ptl:AOT13_13930"/>
<dbReference type="Pfam" id="PF01026">
    <property type="entry name" value="TatD_DNase"/>
    <property type="match status" value="1"/>
</dbReference>
<dbReference type="InterPro" id="IPR001130">
    <property type="entry name" value="TatD-like"/>
</dbReference>
<evidence type="ECO:0000313" key="4">
    <source>
        <dbReference type="EMBL" id="ANZ31098.1"/>
    </source>
</evidence>
<dbReference type="EMBL" id="CP016622">
    <property type="protein sequence ID" value="ANZ31098.1"/>
    <property type="molecule type" value="Genomic_DNA"/>
</dbReference>
<proteinExistence type="inferred from homology"/>
<name>A0AAN0YTH5_PARTM</name>
<dbReference type="PROSITE" id="PS01091">
    <property type="entry name" value="TATD_3"/>
    <property type="match status" value="1"/>
</dbReference>
<evidence type="ECO:0000256" key="1">
    <source>
        <dbReference type="ARBA" id="ARBA00009275"/>
    </source>
</evidence>
<keyword evidence="5" id="KW-1185">Reference proteome</keyword>
<dbReference type="SUPFAM" id="SSF51556">
    <property type="entry name" value="Metallo-dependent hydrolases"/>
    <property type="match status" value="1"/>
</dbReference>
<evidence type="ECO:0000313" key="5">
    <source>
        <dbReference type="Proteomes" id="UP000093052"/>
    </source>
</evidence>
<sequence length="81" mass="9260">MIAMIKKAHFHWLKAEPTLIEEIAACGFFISVTPEVCYRQRDRKLLSHVPIGQLLLETDGPWPFAGPQECKTAFFSLCRLL</sequence>
<keyword evidence="2" id="KW-0479">Metal-binding</keyword>
<dbReference type="Gene3D" id="3.20.20.140">
    <property type="entry name" value="Metal-dependent hydrolases"/>
    <property type="match status" value="1"/>
</dbReference>
<accession>A0AAN0YTH5</accession>
<organism evidence="4 5">
    <name type="scientific">Parageobacillus thermoglucosidasius</name>
    <name type="common">Geobacillus thermoglucosidasius</name>
    <dbReference type="NCBI Taxonomy" id="1426"/>
    <lineage>
        <taxon>Bacteria</taxon>
        <taxon>Bacillati</taxon>
        <taxon>Bacillota</taxon>
        <taxon>Bacilli</taxon>
        <taxon>Bacillales</taxon>
        <taxon>Anoxybacillaceae</taxon>
        <taxon>Parageobacillus</taxon>
    </lineage>
</organism>
<protein>
    <submittedName>
        <fullName evidence="4">Uncharacterized protein</fullName>
    </submittedName>
</protein>
<keyword evidence="3" id="KW-0378">Hydrolase</keyword>
<dbReference type="InterPro" id="IPR018228">
    <property type="entry name" value="DNase_TatD-rel_CS"/>
</dbReference>
<dbReference type="GO" id="GO:0046872">
    <property type="term" value="F:metal ion binding"/>
    <property type="evidence" value="ECO:0007669"/>
    <property type="project" value="UniProtKB-KW"/>
</dbReference>
<evidence type="ECO:0000256" key="2">
    <source>
        <dbReference type="ARBA" id="ARBA00022723"/>
    </source>
</evidence>
<dbReference type="InterPro" id="IPR032466">
    <property type="entry name" value="Metal_Hydrolase"/>
</dbReference>
<dbReference type="PANTHER" id="PTHR46317:SF1">
    <property type="entry name" value="HYDROLASE, TATD FAMILY"/>
    <property type="match status" value="1"/>
</dbReference>
<dbReference type="AlphaFoldDB" id="A0AAN0YTH5"/>
<reference evidence="5" key="1">
    <citation type="journal article" date="2016" name="Genome Announc.">
        <title>Complete Genome Sequence of Geobacillus thermoglucosidasius NCIMB 11955, the Progenitor of a Bioethanol Production Strain.</title>
        <authorList>
            <person name="Sheng L."/>
            <person name="Zhang Y."/>
            <person name="Minton N.P."/>
        </authorList>
    </citation>
    <scope>NUCLEOTIDE SEQUENCE [LARGE SCALE GENOMIC DNA]</scope>
    <source>
        <strain evidence="5">NCIMB 11955</strain>
    </source>
</reference>
<evidence type="ECO:0000256" key="3">
    <source>
        <dbReference type="ARBA" id="ARBA00022801"/>
    </source>
</evidence>
<dbReference type="Proteomes" id="UP000093052">
    <property type="component" value="Chromosome"/>
</dbReference>
<dbReference type="GO" id="GO:0016788">
    <property type="term" value="F:hydrolase activity, acting on ester bonds"/>
    <property type="evidence" value="ECO:0007669"/>
    <property type="project" value="InterPro"/>
</dbReference>